<sequence>MSRADSRDVDEFDVGDVIVIDRSVGEIQSRTFASVVAIGARGPRIVGPSYPVVSYANALKIDGKTKYDRIVGRDDTGAYHLLRRDHHRDGTDVLDVVEAPGSDPEYRQAIADDEVLALWIEHVDDKRGWESVAQQFIDMIEGGDER</sequence>
<dbReference type="GeneID" id="37283558"/>
<dbReference type="AlphaFoldDB" id="A0A345E317"/>
<name>A0A345E317_9EURY</name>
<dbReference type="Proteomes" id="UP000253273">
    <property type="component" value="Chromosome"/>
</dbReference>
<dbReference type="KEGG" id="haj:DU500_09195"/>
<gene>
    <name evidence="1" type="ORF">DU500_09195</name>
</gene>
<dbReference type="EMBL" id="CP031150">
    <property type="protein sequence ID" value="AXG06589.1"/>
    <property type="molecule type" value="Genomic_DNA"/>
</dbReference>
<protein>
    <submittedName>
        <fullName evidence="1">Uncharacterized protein</fullName>
    </submittedName>
</protein>
<proteinExistence type="predicted"/>
<dbReference type="RefSeq" id="WP_114585727.1">
    <property type="nucleotide sequence ID" value="NZ_CP031150.1"/>
</dbReference>
<dbReference type="OrthoDB" id="378703at2157"/>
<organism evidence="1 2">
    <name type="scientific">Haloplanus rubicundus</name>
    <dbReference type="NCBI Taxonomy" id="1547898"/>
    <lineage>
        <taxon>Archaea</taxon>
        <taxon>Methanobacteriati</taxon>
        <taxon>Methanobacteriota</taxon>
        <taxon>Stenosarchaea group</taxon>
        <taxon>Halobacteria</taxon>
        <taxon>Halobacteriales</taxon>
        <taxon>Haloferacaceae</taxon>
        <taxon>Haloplanus</taxon>
    </lineage>
</organism>
<evidence type="ECO:0000313" key="1">
    <source>
        <dbReference type="EMBL" id="AXG06589.1"/>
    </source>
</evidence>
<reference evidence="1 2" key="1">
    <citation type="submission" date="2018-07" db="EMBL/GenBank/DDBJ databases">
        <title>Genome sequences of Haloplanus sp. CBA1113.</title>
        <authorList>
            <person name="Kim Y.B."/>
            <person name="Roh S.W."/>
        </authorList>
    </citation>
    <scope>NUCLEOTIDE SEQUENCE [LARGE SCALE GENOMIC DNA]</scope>
    <source>
        <strain evidence="1 2">CBA1113</strain>
    </source>
</reference>
<evidence type="ECO:0000313" key="2">
    <source>
        <dbReference type="Proteomes" id="UP000253273"/>
    </source>
</evidence>
<keyword evidence="2" id="KW-1185">Reference proteome</keyword>
<accession>A0A345E317</accession>